<dbReference type="PIRSF" id="PIRSF002162">
    <property type="entry name" value="Ribosomal_L6"/>
    <property type="match status" value="1"/>
</dbReference>
<dbReference type="InterPro" id="IPR000702">
    <property type="entry name" value="Ribosomal_uL6-like"/>
</dbReference>
<feature type="domain" description="Large ribosomal subunit protein uL6 alpha-beta" evidence="4">
    <location>
        <begin position="96"/>
        <end position="174"/>
    </location>
</feature>
<dbReference type="FunFam" id="3.90.930.12:FF:000004">
    <property type="entry name" value="60S ribosomal protein L9"/>
    <property type="match status" value="1"/>
</dbReference>
<evidence type="ECO:0000256" key="2">
    <source>
        <dbReference type="ARBA" id="ARBA00022980"/>
    </source>
</evidence>
<dbReference type="AlphaFoldDB" id="A0AAW2YQ14"/>
<accession>A0AAW2YQ14</accession>
<dbReference type="GO" id="GO:0003735">
    <property type="term" value="F:structural constituent of ribosome"/>
    <property type="evidence" value="ECO:0007669"/>
    <property type="project" value="InterPro"/>
</dbReference>
<evidence type="ECO:0000313" key="6">
    <source>
        <dbReference type="Proteomes" id="UP001431209"/>
    </source>
</evidence>
<evidence type="ECO:0000256" key="3">
    <source>
        <dbReference type="ARBA" id="ARBA00023274"/>
    </source>
</evidence>
<name>A0AAW2YQ14_9EUKA</name>
<comment type="caution">
    <text evidence="5">The sequence shown here is derived from an EMBL/GenBank/DDBJ whole genome shotgun (WGS) entry which is preliminary data.</text>
</comment>
<organism evidence="5 6">
    <name type="scientific">Acrasis kona</name>
    <dbReference type="NCBI Taxonomy" id="1008807"/>
    <lineage>
        <taxon>Eukaryota</taxon>
        <taxon>Discoba</taxon>
        <taxon>Heterolobosea</taxon>
        <taxon>Tetramitia</taxon>
        <taxon>Eutetramitia</taxon>
        <taxon>Acrasidae</taxon>
        <taxon>Acrasis</taxon>
    </lineage>
</organism>
<dbReference type="GO" id="GO:0022625">
    <property type="term" value="C:cytosolic large ribosomal subunit"/>
    <property type="evidence" value="ECO:0007669"/>
    <property type="project" value="TreeGrafter"/>
</dbReference>
<dbReference type="GO" id="GO:0019843">
    <property type="term" value="F:rRNA binding"/>
    <property type="evidence" value="ECO:0007669"/>
    <property type="project" value="InterPro"/>
</dbReference>
<comment type="similarity">
    <text evidence="1">Belongs to the universal ribosomal protein uL6 family.</text>
</comment>
<dbReference type="PANTHER" id="PTHR11655:SF16">
    <property type="entry name" value="60S RIBOSOMAL PROTEIN L9"/>
    <property type="match status" value="1"/>
</dbReference>
<dbReference type="Pfam" id="PF00347">
    <property type="entry name" value="Ribosomal_L6"/>
    <property type="match status" value="2"/>
</dbReference>
<evidence type="ECO:0000256" key="1">
    <source>
        <dbReference type="ARBA" id="ARBA00009356"/>
    </source>
</evidence>
<gene>
    <name evidence="5" type="ORF">AKO1_007812</name>
</gene>
<dbReference type="EMBL" id="JAOPGA020000481">
    <property type="protein sequence ID" value="KAL0478911.1"/>
    <property type="molecule type" value="Genomic_DNA"/>
</dbReference>
<dbReference type="SUPFAM" id="SSF56053">
    <property type="entry name" value="Ribosomal protein L6"/>
    <property type="match status" value="2"/>
</dbReference>
<dbReference type="InterPro" id="IPR020040">
    <property type="entry name" value="Ribosomal_uL6_a/b-dom"/>
</dbReference>
<dbReference type="GO" id="GO:0002181">
    <property type="term" value="P:cytoplasmic translation"/>
    <property type="evidence" value="ECO:0007669"/>
    <property type="project" value="TreeGrafter"/>
</dbReference>
<evidence type="ECO:0000259" key="4">
    <source>
        <dbReference type="Pfam" id="PF00347"/>
    </source>
</evidence>
<evidence type="ECO:0000313" key="5">
    <source>
        <dbReference type="EMBL" id="KAL0478911.1"/>
    </source>
</evidence>
<protein>
    <submittedName>
        <fullName evidence="5">Ribosomal protein L9</fullName>
    </submittedName>
</protein>
<reference evidence="5 6" key="1">
    <citation type="submission" date="2024-03" db="EMBL/GenBank/DDBJ databases">
        <title>The Acrasis kona genome and developmental transcriptomes reveal deep origins of eukaryotic multicellular pathways.</title>
        <authorList>
            <person name="Sheikh S."/>
            <person name="Fu C.-J."/>
            <person name="Brown M.W."/>
            <person name="Baldauf S.L."/>
        </authorList>
    </citation>
    <scope>NUCLEOTIDE SEQUENCE [LARGE SCALE GENOMIC DNA]</scope>
    <source>
        <strain evidence="5 6">ATCC MYA-3509</strain>
    </source>
</reference>
<dbReference type="PANTHER" id="PTHR11655">
    <property type="entry name" value="60S/50S RIBOSOMAL PROTEIN L6/L9"/>
    <property type="match status" value="1"/>
</dbReference>
<keyword evidence="2 5" id="KW-0689">Ribosomal protein</keyword>
<sequence length="187" mass="21005">MKTLSNQQTVEIPEGIKISAKSRIVTVTGARGTLKKSFRHLALDMTVEGNTLLVQCWHGDRKHNAQVRTVCSAVENLITGVTKGYKFKMRFVYAHFPVNINITEDNKIIEIRNFLGEKFVRRVEMIEGVTVKMTGNKDEIQVEGNSLDSVSQSCANIHGSTLVKNKDIRKFLDGIYVSERGHIVEAE</sequence>
<proteinExistence type="inferred from homology"/>
<dbReference type="InterPro" id="IPR036789">
    <property type="entry name" value="Ribosomal_uL6-like_a/b-dom_sf"/>
</dbReference>
<dbReference type="Proteomes" id="UP001431209">
    <property type="component" value="Unassembled WGS sequence"/>
</dbReference>
<dbReference type="Gene3D" id="3.90.930.12">
    <property type="entry name" value="Ribosomal protein L6, alpha-beta domain"/>
    <property type="match status" value="2"/>
</dbReference>
<keyword evidence="6" id="KW-1185">Reference proteome</keyword>
<keyword evidence="3" id="KW-0687">Ribonucleoprotein</keyword>
<feature type="domain" description="Large ribosomal subunit protein uL6 alpha-beta" evidence="4">
    <location>
        <begin position="12"/>
        <end position="84"/>
    </location>
</feature>
<dbReference type="FunFam" id="3.90.930.12:FF:000003">
    <property type="entry name" value="60S ribosomal protein L9"/>
    <property type="match status" value="1"/>
</dbReference>